<proteinExistence type="predicted"/>
<evidence type="ECO:0000313" key="2">
    <source>
        <dbReference type="Proteomes" id="UP000186922"/>
    </source>
</evidence>
<dbReference type="EMBL" id="BDGG01000003">
    <property type="protein sequence ID" value="GAU95542.1"/>
    <property type="molecule type" value="Genomic_DNA"/>
</dbReference>
<organism evidence="1 2">
    <name type="scientific">Ramazzottius varieornatus</name>
    <name type="common">Water bear</name>
    <name type="synonym">Tardigrade</name>
    <dbReference type="NCBI Taxonomy" id="947166"/>
    <lineage>
        <taxon>Eukaryota</taxon>
        <taxon>Metazoa</taxon>
        <taxon>Ecdysozoa</taxon>
        <taxon>Tardigrada</taxon>
        <taxon>Eutardigrada</taxon>
        <taxon>Parachela</taxon>
        <taxon>Hypsibioidea</taxon>
        <taxon>Ramazzottiidae</taxon>
        <taxon>Ramazzottius</taxon>
    </lineage>
</organism>
<protein>
    <submittedName>
        <fullName evidence="1">Uncharacterized protein</fullName>
    </submittedName>
</protein>
<dbReference type="AlphaFoldDB" id="A0A1D1V665"/>
<evidence type="ECO:0000313" key="1">
    <source>
        <dbReference type="EMBL" id="GAU95542.1"/>
    </source>
</evidence>
<gene>
    <name evidence="1" type="primary">RvY_07143-1</name>
    <name evidence="1" type="synonym">RvY_07143.1</name>
    <name evidence="1" type="ORF">RvY_07143</name>
</gene>
<dbReference type="Proteomes" id="UP000186922">
    <property type="component" value="Unassembled WGS sequence"/>
</dbReference>
<keyword evidence="2" id="KW-1185">Reference proteome</keyword>
<accession>A0A1D1V665</accession>
<sequence length="142" mass="15994">MVLFAVSNTAILLHKFRQRCRYGKLVWVRILPFRLQSVQSFHSKLEVILTTPNHQTKVIRREVESKSVKGLLTSGSVGSSGRATPSTFSFAGCFLSPAAAGLPATFSSFSLTFWLALARRFCSLQKNNYQNKTANEPKQYYR</sequence>
<name>A0A1D1V665_RAMVA</name>
<reference evidence="1 2" key="1">
    <citation type="journal article" date="2016" name="Nat. Commun.">
        <title>Extremotolerant tardigrade genome and improved radiotolerance of human cultured cells by tardigrade-unique protein.</title>
        <authorList>
            <person name="Hashimoto T."/>
            <person name="Horikawa D.D."/>
            <person name="Saito Y."/>
            <person name="Kuwahara H."/>
            <person name="Kozuka-Hata H."/>
            <person name="Shin-I T."/>
            <person name="Minakuchi Y."/>
            <person name="Ohishi K."/>
            <person name="Motoyama A."/>
            <person name="Aizu T."/>
            <person name="Enomoto A."/>
            <person name="Kondo K."/>
            <person name="Tanaka S."/>
            <person name="Hara Y."/>
            <person name="Koshikawa S."/>
            <person name="Sagara H."/>
            <person name="Miura T."/>
            <person name="Yokobori S."/>
            <person name="Miyagawa K."/>
            <person name="Suzuki Y."/>
            <person name="Kubo T."/>
            <person name="Oyama M."/>
            <person name="Kohara Y."/>
            <person name="Fujiyama A."/>
            <person name="Arakawa K."/>
            <person name="Katayama T."/>
            <person name="Toyoda A."/>
            <person name="Kunieda T."/>
        </authorList>
    </citation>
    <scope>NUCLEOTIDE SEQUENCE [LARGE SCALE GENOMIC DNA]</scope>
    <source>
        <strain evidence="1 2">YOKOZUNA-1</strain>
    </source>
</reference>
<comment type="caution">
    <text evidence="1">The sequence shown here is derived from an EMBL/GenBank/DDBJ whole genome shotgun (WGS) entry which is preliminary data.</text>
</comment>